<dbReference type="EMBL" id="ACVN02000201">
    <property type="protein sequence ID" value="ERK54908.1"/>
    <property type="molecule type" value="Genomic_DNA"/>
</dbReference>
<dbReference type="AlphaFoldDB" id="U2RMX6"/>
<reference evidence="1" key="1">
    <citation type="submission" date="2013-08" db="EMBL/GenBank/DDBJ databases">
        <authorList>
            <person name="Durkin A.S."/>
            <person name="Haft D.R."/>
            <person name="McCorrison J."/>
            <person name="Torralba M."/>
            <person name="Gillis M."/>
            <person name="Haft D.H."/>
            <person name="Methe B."/>
            <person name="Sutton G."/>
            <person name="Nelson K.E."/>
        </authorList>
    </citation>
    <scope>NUCLEOTIDE SEQUENCE [LARGE SCALE GENOMIC DNA]</scope>
    <source>
        <strain evidence="1">F0233</strain>
    </source>
</reference>
<evidence type="ECO:0000313" key="2">
    <source>
        <dbReference type="Proteomes" id="UP000017052"/>
    </source>
</evidence>
<organism evidence="1 2">
    <name type="scientific">Propionibacterium acidifaciens F0233</name>
    <dbReference type="NCBI Taxonomy" id="553198"/>
    <lineage>
        <taxon>Bacteria</taxon>
        <taxon>Bacillati</taxon>
        <taxon>Actinomycetota</taxon>
        <taxon>Actinomycetes</taxon>
        <taxon>Propionibacteriales</taxon>
        <taxon>Propionibacteriaceae</taxon>
        <taxon>Propionibacterium</taxon>
    </lineage>
</organism>
<sequence length="102" mass="10554">MADEYLRRGDAALPRGILPVWADVASGLATLRLAQGPEAGPQVARQMLGVDLVSGGVVRAEVIGVDGCRVCGRIEGDPLDRSIVNLSSILSAMMSGAHDGID</sequence>
<keyword evidence="2" id="KW-1185">Reference proteome</keyword>
<proteinExistence type="predicted"/>
<gene>
    <name evidence="1" type="ORF">HMPREF0682_2554</name>
</gene>
<name>U2RMX6_9ACTN</name>
<dbReference type="Gene3D" id="3.40.50.720">
    <property type="entry name" value="NAD(P)-binding Rossmann-like Domain"/>
    <property type="match status" value="1"/>
</dbReference>
<dbReference type="Proteomes" id="UP000017052">
    <property type="component" value="Unassembled WGS sequence"/>
</dbReference>
<accession>U2RMX6</accession>
<comment type="caution">
    <text evidence="1">The sequence shown here is derived from an EMBL/GenBank/DDBJ whole genome shotgun (WGS) entry which is preliminary data.</text>
</comment>
<evidence type="ECO:0000313" key="1">
    <source>
        <dbReference type="EMBL" id="ERK54908.1"/>
    </source>
</evidence>
<protein>
    <submittedName>
        <fullName evidence="1">Uncharacterized protein</fullName>
    </submittedName>
</protein>